<keyword evidence="5 13" id="KW-0812">Transmembrane</keyword>
<keyword evidence="11" id="KW-0675">Receptor</keyword>
<evidence type="ECO:0000256" key="8">
    <source>
        <dbReference type="ARBA" id="ARBA00022859"/>
    </source>
</evidence>
<reference evidence="15" key="1">
    <citation type="journal article" date="2019" name="bioRxiv">
        <title>The Genome of the Zebra Mussel, Dreissena polymorpha: A Resource for Invasive Species Research.</title>
        <authorList>
            <person name="McCartney M.A."/>
            <person name="Auch B."/>
            <person name="Kono T."/>
            <person name="Mallez S."/>
            <person name="Zhang Y."/>
            <person name="Obille A."/>
            <person name="Becker A."/>
            <person name="Abrahante J.E."/>
            <person name="Garbe J."/>
            <person name="Badalamenti J.P."/>
            <person name="Herman A."/>
            <person name="Mangelson H."/>
            <person name="Liachko I."/>
            <person name="Sullivan S."/>
            <person name="Sone E.D."/>
            <person name="Koren S."/>
            <person name="Silverstein K.A.T."/>
            <person name="Beckman K.B."/>
            <person name="Gohl D.M."/>
        </authorList>
    </citation>
    <scope>NUCLEOTIDE SEQUENCE</scope>
    <source>
        <strain evidence="15">Duluth1</strain>
        <tissue evidence="15">Whole animal</tissue>
    </source>
</reference>
<protein>
    <recommendedName>
        <fullName evidence="14">TIR domain-containing protein</fullName>
    </recommendedName>
</protein>
<comment type="subcellular location">
    <subcellularLocation>
        <location evidence="1">Membrane</location>
        <topology evidence="1">Single-pass type I membrane protein</topology>
    </subcellularLocation>
</comment>
<keyword evidence="4" id="KW-0433">Leucine-rich repeat</keyword>
<evidence type="ECO:0000256" key="9">
    <source>
        <dbReference type="ARBA" id="ARBA00022989"/>
    </source>
</evidence>
<evidence type="ECO:0000256" key="2">
    <source>
        <dbReference type="ARBA" id="ARBA00009634"/>
    </source>
</evidence>
<gene>
    <name evidence="15" type="ORF">DPMN_074424</name>
</gene>
<keyword evidence="3" id="KW-0399">Innate immunity</keyword>
<evidence type="ECO:0000259" key="14">
    <source>
        <dbReference type="PROSITE" id="PS50104"/>
    </source>
</evidence>
<dbReference type="SMART" id="SM00255">
    <property type="entry name" value="TIR"/>
    <property type="match status" value="1"/>
</dbReference>
<name>A0A9D4BLK0_DREPO</name>
<dbReference type="InterPro" id="IPR003591">
    <property type="entry name" value="Leu-rich_rpt_typical-subtyp"/>
</dbReference>
<dbReference type="Gene3D" id="3.80.10.10">
    <property type="entry name" value="Ribonuclease Inhibitor"/>
    <property type="match status" value="2"/>
</dbReference>
<dbReference type="SMART" id="SM00369">
    <property type="entry name" value="LRR_TYP"/>
    <property type="match status" value="5"/>
</dbReference>
<evidence type="ECO:0000256" key="4">
    <source>
        <dbReference type="ARBA" id="ARBA00022614"/>
    </source>
</evidence>
<evidence type="ECO:0000256" key="11">
    <source>
        <dbReference type="ARBA" id="ARBA00023170"/>
    </source>
</evidence>
<dbReference type="SUPFAM" id="SSF52200">
    <property type="entry name" value="Toll/Interleukin receptor TIR domain"/>
    <property type="match status" value="1"/>
</dbReference>
<evidence type="ECO:0000256" key="3">
    <source>
        <dbReference type="ARBA" id="ARBA00022588"/>
    </source>
</evidence>
<dbReference type="GO" id="GO:0005886">
    <property type="term" value="C:plasma membrane"/>
    <property type="evidence" value="ECO:0007669"/>
    <property type="project" value="TreeGrafter"/>
</dbReference>
<dbReference type="Pfam" id="PF13855">
    <property type="entry name" value="LRR_8"/>
    <property type="match status" value="1"/>
</dbReference>
<dbReference type="Proteomes" id="UP000828390">
    <property type="component" value="Unassembled WGS sequence"/>
</dbReference>
<organism evidence="15 16">
    <name type="scientific">Dreissena polymorpha</name>
    <name type="common">Zebra mussel</name>
    <name type="synonym">Mytilus polymorpha</name>
    <dbReference type="NCBI Taxonomy" id="45954"/>
    <lineage>
        <taxon>Eukaryota</taxon>
        <taxon>Metazoa</taxon>
        <taxon>Spiralia</taxon>
        <taxon>Lophotrochozoa</taxon>
        <taxon>Mollusca</taxon>
        <taxon>Bivalvia</taxon>
        <taxon>Autobranchia</taxon>
        <taxon>Heteroconchia</taxon>
        <taxon>Euheterodonta</taxon>
        <taxon>Imparidentia</taxon>
        <taxon>Neoheterodontei</taxon>
        <taxon>Myida</taxon>
        <taxon>Dreissenoidea</taxon>
        <taxon>Dreissenidae</taxon>
        <taxon>Dreissena</taxon>
    </lineage>
</organism>
<keyword evidence="6" id="KW-0732">Signal</keyword>
<accession>A0A9D4BLK0</accession>
<evidence type="ECO:0000256" key="5">
    <source>
        <dbReference type="ARBA" id="ARBA00022692"/>
    </source>
</evidence>
<dbReference type="PROSITE" id="PS51450">
    <property type="entry name" value="LRR"/>
    <property type="match status" value="1"/>
</dbReference>
<dbReference type="SUPFAM" id="SSF52058">
    <property type="entry name" value="L domain-like"/>
    <property type="match status" value="1"/>
</dbReference>
<comment type="caution">
    <text evidence="15">The sequence shown here is derived from an EMBL/GenBank/DDBJ whole genome shotgun (WGS) entry which is preliminary data.</text>
</comment>
<comment type="similarity">
    <text evidence="2">Belongs to the Toll-like receptor family.</text>
</comment>
<evidence type="ECO:0000256" key="6">
    <source>
        <dbReference type="ARBA" id="ARBA00022729"/>
    </source>
</evidence>
<feature type="domain" description="TIR" evidence="14">
    <location>
        <begin position="470"/>
        <end position="610"/>
    </location>
</feature>
<dbReference type="FunFam" id="3.40.50.10140:FF:000001">
    <property type="entry name" value="Toll-like receptor 2"/>
    <property type="match status" value="1"/>
</dbReference>
<dbReference type="PANTHER" id="PTHR24365:SF541">
    <property type="entry name" value="PROTEIN TOLL-RELATED"/>
    <property type="match status" value="1"/>
</dbReference>
<dbReference type="AlphaFoldDB" id="A0A9D4BLK0"/>
<keyword evidence="10 13" id="KW-0472">Membrane</keyword>
<keyword evidence="7" id="KW-0677">Repeat</keyword>
<feature type="transmembrane region" description="Helical" evidence="13">
    <location>
        <begin position="414"/>
        <end position="438"/>
    </location>
</feature>
<evidence type="ECO:0000313" key="15">
    <source>
        <dbReference type="EMBL" id="KAH3699468.1"/>
    </source>
</evidence>
<dbReference type="GO" id="GO:0038023">
    <property type="term" value="F:signaling receptor activity"/>
    <property type="evidence" value="ECO:0007669"/>
    <property type="project" value="TreeGrafter"/>
</dbReference>
<evidence type="ECO:0000256" key="7">
    <source>
        <dbReference type="ARBA" id="ARBA00022737"/>
    </source>
</evidence>
<dbReference type="GO" id="GO:0045087">
    <property type="term" value="P:innate immune response"/>
    <property type="evidence" value="ECO:0007669"/>
    <property type="project" value="UniProtKB-KW"/>
</dbReference>
<dbReference type="PROSITE" id="PS50104">
    <property type="entry name" value="TIR"/>
    <property type="match status" value="1"/>
</dbReference>
<keyword evidence="12" id="KW-0325">Glycoprotein</keyword>
<evidence type="ECO:0000313" key="16">
    <source>
        <dbReference type="Proteomes" id="UP000828390"/>
    </source>
</evidence>
<dbReference type="Pfam" id="PF13516">
    <property type="entry name" value="LRR_6"/>
    <property type="match status" value="1"/>
</dbReference>
<reference evidence="15" key="2">
    <citation type="submission" date="2020-11" db="EMBL/GenBank/DDBJ databases">
        <authorList>
            <person name="McCartney M.A."/>
            <person name="Auch B."/>
            <person name="Kono T."/>
            <person name="Mallez S."/>
            <person name="Becker A."/>
            <person name="Gohl D.M."/>
            <person name="Silverstein K.A.T."/>
            <person name="Koren S."/>
            <person name="Bechman K.B."/>
            <person name="Herman A."/>
            <person name="Abrahante J.E."/>
            <person name="Garbe J."/>
        </authorList>
    </citation>
    <scope>NUCLEOTIDE SEQUENCE</scope>
    <source>
        <strain evidence="15">Duluth1</strain>
        <tissue evidence="15">Whole animal</tissue>
    </source>
</reference>
<dbReference type="EMBL" id="JAIWYP010000015">
    <property type="protein sequence ID" value="KAH3699468.1"/>
    <property type="molecule type" value="Genomic_DNA"/>
</dbReference>
<dbReference type="PANTHER" id="PTHR24365">
    <property type="entry name" value="TOLL-LIKE RECEPTOR"/>
    <property type="match status" value="1"/>
</dbReference>
<dbReference type="InterPro" id="IPR000157">
    <property type="entry name" value="TIR_dom"/>
</dbReference>
<sequence length="614" mass="70985">MNTGLEFESLENATYALQFTNVRRVNLSHISQEYNSGNDICKQDLCYLWNTSLEELDVSGNGIGCIETNALILMPNSLRTLNVSNNNFVYANYLSQFGCMDNLTELIAYNLNKPFRANQICHGCGINSKKSFSTCPYTTDAFLQKLATTKRNCSFINDKRKFQVTLPRPLKTIIVSYSNFEYTLNISRIEIQSNVIQYLDVSGNNFNVLNGYIGPLSELQILNVSNCRIEYIGRETLNYAAVVDLQLDTNKLGPQLANENYSGIFGELKELKTLNLSRNGITVLYTSTFSSLIKLETLDLSYNNIELFDINIDTLKNILYLYLSCNSIHTLSAGVRERLIENEQDLSKLFQIDLQTNYISYDCQNQEFLQWIFDHQYNFISLDTYMFISPEGDILSTEHVNNDLHSLSSRCTSYTYVIVIATLGLSIFFVAVLAGLVYNNRWKIRYLIYMSKKSFLRSERHTDYTVIENYAHDAFISYAEENTRFILDDFLPRLDSEEVSLCLHQRDFLPGEAISDNIIHAIQSSRKTIVILSEAFLKSKWCLYEFNMARMDCIYSRNDQLSLIVVMYEQVPHNKMPLEMLEWIKQNNYIEYTVERDGNLLFWEKMKQVINDSN</sequence>
<keyword evidence="8" id="KW-0391">Immunity</keyword>
<dbReference type="Gene3D" id="3.40.50.10140">
    <property type="entry name" value="Toll/interleukin-1 receptor homology (TIR) domain"/>
    <property type="match status" value="1"/>
</dbReference>
<dbReference type="InterPro" id="IPR001611">
    <property type="entry name" value="Leu-rich_rpt"/>
</dbReference>
<evidence type="ECO:0000256" key="13">
    <source>
        <dbReference type="SAM" id="Phobius"/>
    </source>
</evidence>
<dbReference type="InterPro" id="IPR032675">
    <property type="entry name" value="LRR_dom_sf"/>
</dbReference>
<dbReference type="OrthoDB" id="1526598at2759"/>
<evidence type="ECO:0000256" key="1">
    <source>
        <dbReference type="ARBA" id="ARBA00004479"/>
    </source>
</evidence>
<dbReference type="Pfam" id="PF01582">
    <property type="entry name" value="TIR"/>
    <property type="match status" value="1"/>
</dbReference>
<dbReference type="InterPro" id="IPR035897">
    <property type="entry name" value="Toll_tir_struct_dom_sf"/>
</dbReference>
<evidence type="ECO:0000256" key="12">
    <source>
        <dbReference type="ARBA" id="ARBA00023180"/>
    </source>
</evidence>
<proteinExistence type="inferred from homology"/>
<keyword evidence="16" id="KW-1185">Reference proteome</keyword>
<evidence type="ECO:0000256" key="10">
    <source>
        <dbReference type="ARBA" id="ARBA00023136"/>
    </source>
</evidence>
<keyword evidence="9 13" id="KW-1133">Transmembrane helix</keyword>
<dbReference type="GO" id="GO:0007165">
    <property type="term" value="P:signal transduction"/>
    <property type="evidence" value="ECO:0007669"/>
    <property type="project" value="InterPro"/>
</dbReference>